<comment type="caution">
    <text evidence="1">The sequence shown here is derived from an EMBL/GenBank/DDBJ whole genome shotgun (WGS) entry which is preliminary data.</text>
</comment>
<organism evidence="1 2">
    <name type="scientific">Tagetes erecta</name>
    <name type="common">African marigold</name>
    <dbReference type="NCBI Taxonomy" id="13708"/>
    <lineage>
        <taxon>Eukaryota</taxon>
        <taxon>Viridiplantae</taxon>
        <taxon>Streptophyta</taxon>
        <taxon>Embryophyta</taxon>
        <taxon>Tracheophyta</taxon>
        <taxon>Spermatophyta</taxon>
        <taxon>Magnoliopsida</taxon>
        <taxon>eudicotyledons</taxon>
        <taxon>Gunneridae</taxon>
        <taxon>Pentapetalae</taxon>
        <taxon>asterids</taxon>
        <taxon>campanulids</taxon>
        <taxon>Asterales</taxon>
        <taxon>Asteraceae</taxon>
        <taxon>Asteroideae</taxon>
        <taxon>Heliantheae alliance</taxon>
        <taxon>Tageteae</taxon>
        <taxon>Tagetes</taxon>
    </lineage>
</organism>
<proteinExistence type="predicted"/>
<dbReference type="AlphaFoldDB" id="A0AAD8NZD5"/>
<evidence type="ECO:0000313" key="2">
    <source>
        <dbReference type="Proteomes" id="UP001229421"/>
    </source>
</evidence>
<name>A0AAD8NZD5_TARER</name>
<keyword evidence="2" id="KW-1185">Reference proteome</keyword>
<protein>
    <submittedName>
        <fullName evidence="1">Uncharacterized protein</fullName>
    </submittedName>
</protein>
<gene>
    <name evidence="1" type="ORF">QVD17_15092</name>
</gene>
<reference evidence="1" key="1">
    <citation type="journal article" date="2023" name="bioRxiv">
        <title>Improved chromosome-level genome assembly for marigold (Tagetes erecta).</title>
        <authorList>
            <person name="Jiang F."/>
            <person name="Yuan L."/>
            <person name="Wang S."/>
            <person name="Wang H."/>
            <person name="Xu D."/>
            <person name="Wang A."/>
            <person name="Fan W."/>
        </authorList>
    </citation>
    <scope>NUCLEOTIDE SEQUENCE</scope>
    <source>
        <strain evidence="1">WSJ</strain>
        <tissue evidence="1">Leaf</tissue>
    </source>
</reference>
<accession>A0AAD8NZD5</accession>
<dbReference type="Proteomes" id="UP001229421">
    <property type="component" value="Unassembled WGS sequence"/>
</dbReference>
<sequence>MLVSKSQFLGSERVSFLVRGVRLGSNGWTRSDSFPRTEIANSQIRNLNLLCPTWLHEYTVWFCTGLRNG</sequence>
<dbReference type="EMBL" id="JAUHHV010000004">
    <property type="protein sequence ID" value="KAK1426421.1"/>
    <property type="molecule type" value="Genomic_DNA"/>
</dbReference>
<evidence type="ECO:0000313" key="1">
    <source>
        <dbReference type="EMBL" id="KAK1426421.1"/>
    </source>
</evidence>